<protein>
    <submittedName>
        <fullName evidence="5">DNA polymerase V family protein</fullName>
    </submittedName>
</protein>
<sequence length="1064" mass="116321">MAGKRKRVAKEGTNPSGPATQKKAKIDSVPRAPTAPATTNFEKKPFVEMPTGDDRKREAALYELLGSEDANDRIQAADCIVSSLLAGDGVPEPVLQRHLDRRLFRGLASGRNASRLGFSLVITEIMGQLFGKDSTLGARYGGLTFEKVLDLLVDKTQAVGNIPGQEERDHWFGQLFGLESFVRSETLFVDASRWNAVLALLLKLSIKKSWLRAQCGWVTVQALEQMSRDEVESTLQKIADAGLAKTAEGAAAWLVALNRYPGLKPPKPWGNPLSSKSLGDLAAVLKESFKDSTRDPNEKAHSNGKHASWTAQLHFVWDIILGCYVNGGAGADADGLAQFWNRVVDGKKSRQITRASEHMLMVRPDGLFSKNATDGQKFRGFMVFQKLLEGLADRDEKLGCLFSKNFLTCLMNQSAKEDRFLHRAATKALKTIETVVASHPATLVPVLESLLGKNGAYNFDQRTSSKTVDKLLQNISQDNADGALKIIRQPLATLSQKDNDAATATLRVYADHLAKVLNAFATNPSGADNKRGVSFGPVLQELSGLAYSNPKDVPESALTEIIREQCRSRIESSLARLTRNAEDLATFCRAVASIDPASKNMTDEIRGAMTDALARMTKLLKLKSKSQNDKSLAHGLAMLHAISIFQLYNEDPDAMEVLNDLAQFYERLNAGKAGSKTEGSSELLVEILLSMVARPSSLMRQVSLQVFDTFTSQISAEGLDLLTGPLASGESTKGQKELFNTDEDVMDVDDSGSSDDDVEEISDVEIDSDVEFVGLVGADEDESEEAEEEEEEDEEGDDEEGDDEEADEEDDEEDDEGDDEDGGKKSSGRNQEPQDLDELFGKILNSHRLDKDVDAEESSSDGDMSDSEMLALDEKLAEVFKQRSKARPDSKKQKKDAKQSVVNFKHRILDLLDAYVKKEALNPITFGLLVPLLNLMRTTSTKALASRACEIVLTYQRGMKKARSTSKENEVAEPPAADGLLPLLVEVHDEAGKDNAHAYAKAASAASLIVASAMFAADKEAIKQVAAVYGQTQSSWVLGEARVQAAFFADWNNWCQNHASQARV</sequence>
<dbReference type="InterPro" id="IPR016024">
    <property type="entry name" value="ARM-type_fold"/>
</dbReference>
<dbReference type="Pfam" id="PF04931">
    <property type="entry name" value="DNA_pol_phi"/>
    <property type="match status" value="1"/>
</dbReference>
<evidence type="ECO:0000313" key="6">
    <source>
        <dbReference type="Proteomes" id="UP000076580"/>
    </source>
</evidence>
<evidence type="ECO:0000256" key="4">
    <source>
        <dbReference type="SAM" id="MobiDB-lite"/>
    </source>
</evidence>
<dbReference type="GO" id="GO:0005730">
    <property type="term" value="C:nucleolus"/>
    <property type="evidence" value="ECO:0007669"/>
    <property type="project" value="InterPro"/>
</dbReference>
<dbReference type="InterPro" id="IPR007015">
    <property type="entry name" value="DNA_pol_V/MYBBP1A"/>
</dbReference>
<dbReference type="GO" id="GO:0006355">
    <property type="term" value="P:regulation of DNA-templated transcription"/>
    <property type="evidence" value="ECO:0007669"/>
    <property type="project" value="InterPro"/>
</dbReference>
<proteinExistence type="inferred from homology"/>
<dbReference type="GeneID" id="63718215"/>
<dbReference type="EMBL" id="LAYC01000002">
    <property type="protein sequence ID" value="KYK58555.1"/>
    <property type="molecule type" value="Genomic_DNA"/>
</dbReference>
<accession>A0A151GN67</accession>
<evidence type="ECO:0000313" key="5">
    <source>
        <dbReference type="EMBL" id="KYK58555.1"/>
    </source>
</evidence>
<comment type="subcellular location">
    <subcellularLocation>
        <location evidence="1">Nucleus</location>
    </subcellularLocation>
</comment>
<dbReference type="Proteomes" id="UP000076580">
    <property type="component" value="Chromosome 02"/>
</dbReference>
<dbReference type="GO" id="GO:0000182">
    <property type="term" value="F:rDNA binding"/>
    <property type="evidence" value="ECO:0007669"/>
    <property type="project" value="TreeGrafter"/>
</dbReference>
<dbReference type="AlphaFoldDB" id="A0A151GN67"/>
<feature type="compositionally biased region" description="Acidic residues" evidence="4">
    <location>
        <begin position="778"/>
        <end position="821"/>
    </location>
</feature>
<keyword evidence="6" id="KW-1185">Reference proteome</keyword>
<dbReference type="STRING" id="98403.A0A151GN67"/>
<feature type="compositionally biased region" description="Acidic residues" evidence="4">
    <location>
        <begin position="740"/>
        <end position="770"/>
    </location>
</feature>
<dbReference type="InParanoid" id="A0A151GN67"/>
<gene>
    <name evidence="5" type="ORF">DCS_05572</name>
</gene>
<evidence type="ECO:0000256" key="3">
    <source>
        <dbReference type="ARBA" id="ARBA00023242"/>
    </source>
</evidence>
<feature type="compositionally biased region" description="Acidic residues" evidence="4">
    <location>
        <begin position="853"/>
        <end position="866"/>
    </location>
</feature>
<dbReference type="PANTHER" id="PTHR13213">
    <property type="entry name" value="MYB-BINDING PROTEIN 1A FAMILY MEMBER"/>
    <property type="match status" value="1"/>
</dbReference>
<evidence type="ECO:0000256" key="2">
    <source>
        <dbReference type="ARBA" id="ARBA00006809"/>
    </source>
</evidence>
<feature type="region of interest" description="Disordered" evidence="4">
    <location>
        <begin position="726"/>
        <end position="835"/>
    </location>
</feature>
<evidence type="ECO:0000256" key="1">
    <source>
        <dbReference type="ARBA" id="ARBA00004123"/>
    </source>
</evidence>
<comment type="similarity">
    <text evidence="2">Belongs to the MYBBP1A family.</text>
</comment>
<feature type="compositionally biased region" description="Basic and acidic residues" evidence="4">
    <location>
        <begin position="41"/>
        <end position="50"/>
    </location>
</feature>
<name>A0A151GN67_DRECN</name>
<comment type="caution">
    <text evidence="5">The sequence shown here is derived from an EMBL/GenBank/DDBJ whole genome shotgun (WGS) entry which is preliminary data.</text>
</comment>
<reference evidence="5 6" key="1">
    <citation type="journal article" date="2016" name="Sci. Rep.">
        <title>Insights into Adaptations to a Near-Obligate Nematode Endoparasitic Lifestyle from the Finished Genome of Drechmeria coniospora.</title>
        <authorList>
            <person name="Zhang L."/>
            <person name="Zhou Z."/>
            <person name="Guo Q."/>
            <person name="Fokkens L."/>
            <person name="Miskei M."/>
            <person name="Pocsi I."/>
            <person name="Zhang W."/>
            <person name="Chen M."/>
            <person name="Wang L."/>
            <person name="Sun Y."/>
            <person name="Donzelli B.G."/>
            <person name="Gibson D.M."/>
            <person name="Nelson D.R."/>
            <person name="Luo J.G."/>
            <person name="Rep M."/>
            <person name="Liu H."/>
            <person name="Yang S."/>
            <person name="Wang J."/>
            <person name="Krasnoff S.B."/>
            <person name="Xu Y."/>
            <person name="Molnar I."/>
            <person name="Lin M."/>
        </authorList>
    </citation>
    <scope>NUCLEOTIDE SEQUENCE [LARGE SCALE GENOMIC DNA]</scope>
    <source>
        <strain evidence="5 6">ARSEF 6962</strain>
    </source>
</reference>
<dbReference type="SUPFAM" id="SSF48371">
    <property type="entry name" value="ARM repeat"/>
    <property type="match status" value="1"/>
</dbReference>
<organism evidence="5 6">
    <name type="scientific">Drechmeria coniospora</name>
    <name type="common">Nematophagous fungus</name>
    <name type="synonym">Meria coniospora</name>
    <dbReference type="NCBI Taxonomy" id="98403"/>
    <lineage>
        <taxon>Eukaryota</taxon>
        <taxon>Fungi</taxon>
        <taxon>Dikarya</taxon>
        <taxon>Ascomycota</taxon>
        <taxon>Pezizomycotina</taxon>
        <taxon>Sordariomycetes</taxon>
        <taxon>Hypocreomycetidae</taxon>
        <taxon>Hypocreales</taxon>
        <taxon>Ophiocordycipitaceae</taxon>
        <taxon>Drechmeria</taxon>
    </lineage>
</organism>
<dbReference type="RefSeq" id="XP_040657907.1">
    <property type="nucleotide sequence ID" value="XM_040802874.1"/>
</dbReference>
<keyword evidence="3" id="KW-0539">Nucleus</keyword>
<feature type="region of interest" description="Disordered" evidence="4">
    <location>
        <begin position="1"/>
        <end position="50"/>
    </location>
</feature>
<dbReference type="FunCoup" id="A0A151GN67">
    <property type="interactions" value="319"/>
</dbReference>
<dbReference type="PANTHER" id="PTHR13213:SF2">
    <property type="entry name" value="MYB-BINDING PROTEIN 1A"/>
    <property type="match status" value="1"/>
</dbReference>
<feature type="region of interest" description="Disordered" evidence="4">
    <location>
        <begin position="847"/>
        <end position="867"/>
    </location>
</feature>